<gene>
    <name evidence="6" type="ORF">JMJ54_18500</name>
</gene>
<accession>A0ABS2BSN7</accession>
<protein>
    <recommendedName>
        <fullName evidence="3">Large ribosomal RNA subunit accumulation protein YceD</fullName>
    </recommendedName>
    <alternativeName>
        <fullName evidence="5">23S rRNA accumulation protein YceD</fullName>
    </alternativeName>
</protein>
<name>A0ABS2BSN7_9NEIS</name>
<dbReference type="PANTHER" id="PTHR38099:SF1">
    <property type="entry name" value="LARGE RIBOSOMAL RNA SUBUNIT ACCUMULATION PROTEIN YCED"/>
    <property type="match status" value="1"/>
</dbReference>
<organism evidence="6 7">
    <name type="scientific">Jeongeupia naejangsanensis</name>
    <dbReference type="NCBI Taxonomy" id="613195"/>
    <lineage>
        <taxon>Bacteria</taxon>
        <taxon>Pseudomonadati</taxon>
        <taxon>Pseudomonadota</taxon>
        <taxon>Betaproteobacteria</taxon>
        <taxon>Neisseriales</taxon>
        <taxon>Chitinibacteraceae</taxon>
        <taxon>Jeongeupia</taxon>
    </lineage>
</organism>
<dbReference type="PANTHER" id="PTHR38099">
    <property type="entry name" value="LARGE RIBOSOMAL RNA SUBUNIT ACCUMULATION PROTEIN YCED"/>
    <property type="match status" value="1"/>
</dbReference>
<evidence type="ECO:0000256" key="3">
    <source>
        <dbReference type="ARBA" id="ARBA00015716"/>
    </source>
</evidence>
<dbReference type="Pfam" id="PF02620">
    <property type="entry name" value="YceD"/>
    <property type="match status" value="1"/>
</dbReference>
<evidence type="ECO:0000256" key="2">
    <source>
        <dbReference type="ARBA" id="ARBA00010740"/>
    </source>
</evidence>
<dbReference type="Proteomes" id="UP000809431">
    <property type="component" value="Unassembled WGS sequence"/>
</dbReference>
<comment type="function">
    <text evidence="1">Plays a role in synthesis, processing and/or stability of 23S rRNA.</text>
</comment>
<evidence type="ECO:0000256" key="5">
    <source>
        <dbReference type="ARBA" id="ARBA00031841"/>
    </source>
</evidence>
<proteinExistence type="inferred from homology"/>
<evidence type="ECO:0000313" key="6">
    <source>
        <dbReference type="EMBL" id="MBM3117829.1"/>
    </source>
</evidence>
<keyword evidence="7" id="KW-1185">Reference proteome</keyword>
<comment type="similarity">
    <text evidence="2">Belongs to the DUF177 domain family.</text>
</comment>
<keyword evidence="4" id="KW-0690">Ribosome biogenesis</keyword>
<comment type="caution">
    <text evidence="6">The sequence shown here is derived from an EMBL/GenBank/DDBJ whole genome shotgun (WGS) entry which is preliminary data.</text>
</comment>
<evidence type="ECO:0000256" key="4">
    <source>
        <dbReference type="ARBA" id="ARBA00022517"/>
    </source>
</evidence>
<reference evidence="6 7" key="1">
    <citation type="submission" date="2021-01" db="EMBL/GenBank/DDBJ databases">
        <title>Draft Genome Sequence and Polyhydroxyalkanoate Biosynthetic Potential of Jeongeupia naejangsanensis Type Strain DSM 24253.</title>
        <authorList>
            <person name="Turrini P."/>
            <person name="Artuso I."/>
            <person name="Lugli G.A."/>
            <person name="Frangipani E."/>
            <person name="Ventura M."/>
            <person name="Visca P."/>
        </authorList>
    </citation>
    <scope>NUCLEOTIDE SEQUENCE [LARGE SCALE GENOMIC DNA]</scope>
    <source>
        <strain evidence="6 7">DSM 24253</strain>
    </source>
</reference>
<dbReference type="InterPro" id="IPR003772">
    <property type="entry name" value="YceD"/>
</dbReference>
<evidence type="ECO:0000256" key="1">
    <source>
        <dbReference type="ARBA" id="ARBA00002868"/>
    </source>
</evidence>
<dbReference type="EMBL" id="JAESND010000015">
    <property type="protein sequence ID" value="MBM3117829.1"/>
    <property type="molecule type" value="Genomic_DNA"/>
</dbReference>
<evidence type="ECO:0000313" key="7">
    <source>
        <dbReference type="Proteomes" id="UP000809431"/>
    </source>
</evidence>
<sequence length="164" mass="17780">MTVIHSAEFAREGGVLDGVIPVAAMLRLSDQLASNGGEIRWSLSGSVDRFERPRLSLTVSGELQLVCQRCLAPMAWSLDVSTVLTQFPTEEQADEAAELDETLETVLIDPALDVPALIEEEVLLALPYAPLHEQCAAPGDEPLQSNTKPNPFAVLAQMKTRKAE</sequence>
<dbReference type="RefSeq" id="WP_203540011.1">
    <property type="nucleotide sequence ID" value="NZ_JAESND010000015.1"/>
</dbReference>
<dbReference type="InterPro" id="IPR039255">
    <property type="entry name" value="YceD_bac"/>
</dbReference>